<dbReference type="SUPFAM" id="SSF52743">
    <property type="entry name" value="Subtilisin-like"/>
    <property type="match status" value="1"/>
</dbReference>
<dbReference type="SMART" id="SM00635">
    <property type="entry name" value="BID_2"/>
    <property type="match status" value="2"/>
</dbReference>
<name>A0ABN3LBL0_9MICO</name>
<feature type="active site" description="Charge relay system" evidence="7">
    <location>
        <position position="285"/>
    </location>
</feature>
<accession>A0ABN3LBL0</accession>
<dbReference type="Proteomes" id="UP001500730">
    <property type="component" value="Unassembled WGS sequence"/>
</dbReference>
<dbReference type="PRINTS" id="PR00723">
    <property type="entry name" value="SUBTILISIN"/>
</dbReference>
<dbReference type="InterPro" id="IPR050131">
    <property type="entry name" value="Peptidase_S8_subtilisin-like"/>
</dbReference>
<keyword evidence="2" id="KW-0964">Secreted</keyword>
<keyword evidence="2" id="KW-0134">Cell wall</keyword>
<dbReference type="Gene3D" id="2.60.40.10">
    <property type="entry name" value="Immunoglobulins"/>
    <property type="match status" value="2"/>
</dbReference>
<dbReference type="InterPro" id="IPR000209">
    <property type="entry name" value="Peptidase_S8/S53_dom"/>
</dbReference>
<dbReference type="PANTHER" id="PTHR43806">
    <property type="entry name" value="PEPTIDASE S8"/>
    <property type="match status" value="1"/>
</dbReference>
<feature type="chain" id="PRO_5046060344" evidence="10">
    <location>
        <begin position="29"/>
        <end position="1339"/>
    </location>
</feature>
<dbReference type="InterPro" id="IPR015500">
    <property type="entry name" value="Peptidase_S8_subtilisin-rel"/>
</dbReference>
<dbReference type="Pfam" id="PF00082">
    <property type="entry name" value="Peptidase_S8"/>
    <property type="match status" value="1"/>
</dbReference>
<gene>
    <name evidence="12" type="ORF">GCM10009858_16770</name>
</gene>
<feature type="region of interest" description="Disordered" evidence="9">
    <location>
        <begin position="34"/>
        <end position="54"/>
    </location>
</feature>
<feature type="active site" description="Charge relay system" evidence="7">
    <location>
        <position position="651"/>
    </location>
</feature>
<keyword evidence="6 7" id="KW-0720">Serine protease</keyword>
<dbReference type="InterPro" id="IPR032109">
    <property type="entry name" value="Big_3_5"/>
</dbReference>
<dbReference type="PROSITE" id="PS00138">
    <property type="entry name" value="SUBTILASE_SER"/>
    <property type="match status" value="1"/>
</dbReference>
<feature type="domain" description="BIG2" evidence="11">
    <location>
        <begin position="1159"/>
        <end position="1238"/>
    </location>
</feature>
<dbReference type="Gene3D" id="3.50.30.30">
    <property type="match status" value="1"/>
</dbReference>
<feature type="active site" description="Charge relay system" evidence="7">
    <location>
        <position position="215"/>
    </location>
</feature>
<feature type="compositionally biased region" description="Basic and acidic residues" evidence="9">
    <location>
        <begin position="44"/>
        <end position="54"/>
    </location>
</feature>
<dbReference type="Gene3D" id="3.40.50.200">
    <property type="entry name" value="Peptidase S8/S53 domain"/>
    <property type="match status" value="1"/>
</dbReference>
<dbReference type="PANTHER" id="PTHR43806:SF11">
    <property type="entry name" value="CEREVISIN-RELATED"/>
    <property type="match status" value="1"/>
</dbReference>
<evidence type="ECO:0000256" key="8">
    <source>
        <dbReference type="RuleBase" id="RU003355"/>
    </source>
</evidence>
<reference evidence="12 13" key="1">
    <citation type="journal article" date="2019" name="Int. J. Syst. Evol. Microbiol.">
        <title>The Global Catalogue of Microorganisms (GCM) 10K type strain sequencing project: providing services to taxonomists for standard genome sequencing and annotation.</title>
        <authorList>
            <consortium name="The Broad Institute Genomics Platform"/>
            <consortium name="The Broad Institute Genome Sequencing Center for Infectious Disease"/>
            <person name="Wu L."/>
            <person name="Ma J."/>
        </authorList>
    </citation>
    <scope>NUCLEOTIDE SEQUENCE [LARGE SCALE GENOMIC DNA]</scope>
    <source>
        <strain evidence="12 13">JCM 16259</strain>
    </source>
</reference>
<dbReference type="Pfam" id="PF16640">
    <property type="entry name" value="Big_3_5"/>
    <property type="match status" value="2"/>
</dbReference>
<evidence type="ECO:0000256" key="1">
    <source>
        <dbReference type="ARBA" id="ARBA00011073"/>
    </source>
</evidence>
<evidence type="ECO:0000256" key="10">
    <source>
        <dbReference type="SAM" id="SignalP"/>
    </source>
</evidence>
<sequence>MSDNTRGPRRARRGVMCTVSAGAIAALAATSLGATPVSASPDPSVKHRSDRTVPDHVTGAGALGLGTQRVGAGDKVDQALHSAKGPVDVMIELDAAPATAAFGQARGRGLAAARTAGRLQTSTVKAAQKGVESRFGATATKARTLYRLHTAYAGIAVRTDASRLASLAAIPGVKAIHRLTPKQPTNSYSVPLIGAPKVWQALSETGKGVRVGIIDTGIDYTHADFGGPGTVEAFKAAGASNTFTPTAKVVGGYDFAGDAYNADPSSDTFDPVPHPDANPLDCNGHGSHVAGTTAGLGVASDGKTWSGGYTKDIDPASLEIGPGVAPEASLYALKVFGCDGSTNVVGQALDWAADPNGDGDLSDHLDVVNMSLGSSYGSPQDPDAVAANNLAALGTVVVASMGNSGDVYEVGGSPGNAPRVLAVAASDDGNDVVDGIKVDAPSGIEPADTVDGKQDDVFGALKSVDYDWGGKPGVTDTAVASVGDWSAAASATNNTDGCDPYSAQDAAKIAGKVVLQMWLDGNGRRCGSVARGANAEAAGAAGIIYGSDVNAFSAGVTGSKVLPAMLVVNQATRAVKAQLDASNEVRVTMTNDLRNAVTIRNPKAVDQLAGFSSRGVGVAGGVKPDVTAPGVTTFSVAVGTGHEGVSESGTSMASPHVAGEAALVRGSHPTWSVEEVKASIMNTATQDVFVGPDHTGDVYGPERVGAGRVVADAAVDTGTLAYVADDKGAVSVSFGPVAVTGPTKTLTKTVHIVNKRPLRPASYVLSYDAAHPTPGVTYAFSPSQVRVPAGGSVDVTVTATFTRSALRAVPDPTTATDPLGIDLVRSYRTDASGRMVLEPVQGTPGGELRVPVWSAPRAASTMSSPSSTTVTHQAGMPSGIATSMLPLTGTGLDQGDGTTSYASSVSTFQLQGTSPRMTDCSPSQVVDCIGTPDDRGADLRYVGAASDAPLVAGLDQATLTFGVSTHGPWRTPATSTEFDVFLDTNADGTADAAVYNTRLSTTDDFDYFVAELVDLRPGAGYGKVLDDALVNGIDGSFDTDVFNSDSLVLPVSVKVLQKAGLVTGSAPRVRYWVDSLAQGVAVDAVGSAARPMTISLASPGLSAFGDFGTLTSTDLPGRKLEVRRDDASSKVDRPQGLLLLHHLNTDGSRAEVVTVRTTSATSLTASPTTFTQGGRTVLTATVTPSGGTGTVVFRKNGALLRTVALSGGKAVLTVNGMPRGTVTFTATYSGDAHATGSTSAGVRVTVKGVTSSTSLRTSSSAYRYGARPTLTATVSPSGATGSVTFRDGARVLGTSSVSQGRATLHLPVLSRGTHTVTATYNGSTRYNPSTSAKVTLRVS</sequence>
<dbReference type="PROSITE" id="PS51892">
    <property type="entry name" value="SUBTILASE"/>
    <property type="match status" value="1"/>
</dbReference>
<dbReference type="InterPro" id="IPR003137">
    <property type="entry name" value="PA_domain"/>
</dbReference>
<dbReference type="InterPro" id="IPR034213">
    <property type="entry name" value="S8_Vpr-like"/>
</dbReference>
<evidence type="ECO:0000256" key="6">
    <source>
        <dbReference type="ARBA" id="ARBA00022825"/>
    </source>
</evidence>
<dbReference type="InterPro" id="IPR023828">
    <property type="entry name" value="Peptidase_S8_Ser-AS"/>
</dbReference>
<evidence type="ECO:0000256" key="9">
    <source>
        <dbReference type="SAM" id="MobiDB-lite"/>
    </source>
</evidence>
<evidence type="ECO:0000313" key="12">
    <source>
        <dbReference type="EMBL" id="GAA2479806.1"/>
    </source>
</evidence>
<comment type="similarity">
    <text evidence="1 7 8">Belongs to the peptidase S8 family.</text>
</comment>
<evidence type="ECO:0000256" key="5">
    <source>
        <dbReference type="ARBA" id="ARBA00022801"/>
    </source>
</evidence>
<dbReference type="Pfam" id="PF02225">
    <property type="entry name" value="PA"/>
    <property type="match status" value="1"/>
</dbReference>
<dbReference type="PROSITE" id="PS51318">
    <property type="entry name" value="TAT"/>
    <property type="match status" value="1"/>
</dbReference>
<feature type="domain" description="BIG2" evidence="11">
    <location>
        <begin position="1248"/>
        <end position="1330"/>
    </location>
</feature>
<dbReference type="PROSITE" id="PS00136">
    <property type="entry name" value="SUBTILASE_ASP"/>
    <property type="match status" value="1"/>
</dbReference>
<organism evidence="12 13">
    <name type="scientific">Terrabacter carboxydivorans</name>
    <dbReference type="NCBI Taxonomy" id="619730"/>
    <lineage>
        <taxon>Bacteria</taxon>
        <taxon>Bacillati</taxon>
        <taxon>Actinomycetota</taxon>
        <taxon>Actinomycetes</taxon>
        <taxon>Micrococcales</taxon>
        <taxon>Intrasporangiaceae</taxon>
        <taxon>Terrabacter</taxon>
    </lineage>
</organism>
<protein>
    <submittedName>
        <fullName evidence="12">S8 family serine peptidase</fullName>
    </submittedName>
</protein>
<keyword evidence="13" id="KW-1185">Reference proteome</keyword>
<dbReference type="InterPro" id="IPR013783">
    <property type="entry name" value="Ig-like_fold"/>
</dbReference>
<dbReference type="InterPro" id="IPR003343">
    <property type="entry name" value="Big_2"/>
</dbReference>
<dbReference type="EMBL" id="BAAARE010000006">
    <property type="protein sequence ID" value="GAA2479806.1"/>
    <property type="molecule type" value="Genomic_DNA"/>
</dbReference>
<keyword evidence="3 7" id="KW-0645">Protease</keyword>
<proteinExistence type="inferred from homology"/>
<dbReference type="InterPro" id="IPR036852">
    <property type="entry name" value="Peptidase_S8/S53_dom_sf"/>
</dbReference>
<evidence type="ECO:0000313" key="13">
    <source>
        <dbReference type="Proteomes" id="UP001500730"/>
    </source>
</evidence>
<evidence type="ECO:0000256" key="7">
    <source>
        <dbReference type="PROSITE-ProRule" id="PRU01240"/>
    </source>
</evidence>
<evidence type="ECO:0000256" key="4">
    <source>
        <dbReference type="ARBA" id="ARBA00022729"/>
    </source>
</evidence>
<dbReference type="CDD" id="cd07474">
    <property type="entry name" value="Peptidases_S8_subtilisin_Vpr-like"/>
    <property type="match status" value="1"/>
</dbReference>
<dbReference type="InterPro" id="IPR023827">
    <property type="entry name" value="Peptidase_S8_Asp-AS"/>
</dbReference>
<evidence type="ECO:0000256" key="2">
    <source>
        <dbReference type="ARBA" id="ARBA00022512"/>
    </source>
</evidence>
<keyword evidence="4 10" id="KW-0732">Signal</keyword>
<evidence type="ECO:0000259" key="11">
    <source>
        <dbReference type="SMART" id="SM00635"/>
    </source>
</evidence>
<evidence type="ECO:0000256" key="3">
    <source>
        <dbReference type="ARBA" id="ARBA00022670"/>
    </source>
</evidence>
<dbReference type="InterPro" id="IPR006311">
    <property type="entry name" value="TAT_signal"/>
</dbReference>
<feature type="signal peptide" evidence="10">
    <location>
        <begin position="1"/>
        <end position="28"/>
    </location>
</feature>
<comment type="caution">
    <text evidence="12">The sequence shown here is derived from an EMBL/GenBank/DDBJ whole genome shotgun (WGS) entry which is preliminary data.</text>
</comment>
<keyword evidence="5 7" id="KW-0378">Hydrolase</keyword>